<dbReference type="Proteomes" id="UP000663832">
    <property type="component" value="Unassembled WGS sequence"/>
</dbReference>
<reference evidence="3" key="1">
    <citation type="submission" date="2021-02" db="EMBL/GenBank/DDBJ databases">
        <authorList>
            <person name="Nowell W R."/>
        </authorList>
    </citation>
    <scope>NUCLEOTIDE SEQUENCE</scope>
</reference>
<dbReference type="EMBL" id="CAJNOI010003257">
    <property type="protein sequence ID" value="CAF1511595.1"/>
    <property type="molecule type" value="Genomic_DNA"/>
</dbReference>
<dbReference type="AlphaFoldDB" id="A0A815TQ83"/>
<gene>
    <name evidence="3" type="ORF">BJG266_LOCUS43753</name>
    <name evidence="4" type="ORF">QVE165_LOCUS60683</name>
</gene>
<evidence type="ECO:0000313" key="3">
    <source>
        <dbReference type="EMBL" id="CAF1511595.1"/>
    </source>
</evidence>
<evidence type="ECO:0000256" key="2">
    <source>
        <dbReference type="ARBA" id="ARBA00022737"/>
    </source>
</evidence>
<evidence type="ECO:0000256" key="1">
    <source>
        <dbReference type="ARBA" id="ARBA00022441"/>
    </source>
</evidence>
<dbReference type="Pfam" id="PF24681">
    <property type="entry name" value="Kelch_KLHDC2_KLHL20_DRC7"/>
    <property type="match status" value="1"/>
</dbReference>
<dbReference type="InterPro" id="IPR052125">
    <property type="entry name" value="KLHDC10"/>
</dbReference>
<dbReference type="InterPro" id="IPR015915">
    <property type="entry name" value="Kelch-typ_b-propeller"/>
</dbReference>
<dbReference type="PANTHER" id="PTHR46428">
    <property type="entry name" value="KELCH DOMAIN-CONTAINING PROTEIN 10"/>
    <property type="match status" value="1"/>
</dbReference>
<keyword evidence="1" id="KW-0880">Kelch repeat</keyword>
<evidence type="ECO:0008006" key="7">
    <source>
        <dbReference type="Google" id="ProtNLM"/>
    </source>
</evidence>
<dbReference type="PANTHER" id="PTHR46428:SF1">
    <property type="entry name" value="KELCH DOMAIN-CONTAINING PROTEIN 10"/>
    <property type="match status" value="1"/>
</dbReference>
<protein>
    <recommendedName>
        <fullName evidence="7">Kelch domain-containing protein 10</fullName>
    </recommendedName>
</protein>
<dbReference type="OrthoDB" id="7676067at2759"/>
<dbReference type="EMBL" id="CAJNOM010003603">
    <property type="protein sequence ID" value="CAF1647448.1"/>
    <property type="molecule type" value="Genomic_DNA"/>
</dbReference>
<proteinExistence type="predicted"/>
<dbReference type="GO" id="GO:0032874">
    <property type="term" value="P:positive regulation of stress-activated MAPK cascade"/>
    <property type="evidence" value="ECO:0007669"/>
    <property type="project" value="TreeGrafter"/>
</dbReference>
<dbReference type="SUPFAM" id="SSF117281">
    <property type="entry name" value="Kelch motif"/>
    <property type="match status" value="2"/>
</dbReference>
<comment type="caution">
    <text evidence="3">The sequence shown here is derived from an EMBL/GenBank/DDBJ whole genome shotgun (WGS) entry which is preliminary data.</text>
</comment>
<dbReference type="Gene3D" id="2.120.10.80">
    <property type="entry name" value="Kelch-type beta propeller"/>
    <property type="match status" value="2"/>
</dbReference>
<evidence type="ECO:0000313" key="6">
    <source>
        <dbReference type="Proteomes" id="UP000663877"/>
    </source>
</evidence>
<keyword evidence="2" id="KW-0677">Repeat</keyword>
<sequence>MQQRDESDSPGMDDTTTNKRTKLCAYVLPNYTSSINLMQFVEVEPLNSLIKPSPRSGHRALATESDFWIWGGYHPSIDNEEPSMFNQLWRFNFALQRWTLETTTVNGPDLTVASHAMCVYRNIALVFGGTGYPFGHNVSRELYMLDLKLRRWKQCTLLDQKPEPVYGASMIIKGDYLYVLCGTNAWRYNSDVYEIHLPTMKCKKIGNTFDESEEFFDGNGRYRQEAYLYEDKIFLFGGGSSIATPFSLEDLPMFDLTTHTWSFIHTNPDPFHNFPTPRKFHSIFPFRDNQIIMFGGANYDHNMRRHGPVSGNLWVFDFSKLEWSMLPSLSMVKPTYFHAAAMNKRGEIWSHGGVVHEPTGDDDEERITTLYKMHSRVLKLSELCWNHFLNCLSDRTCLVTQPKLMSQLNIPMQFIDRVH</sequence>
<evidence type="ECO:0000313" key="5">
    <source>
        <dbReference type="Proteomes" id="UP000663832"/>
    </source>
</evidence>
<name>A0A815TQ83_9BILA</name>
<dbReference type="Proteomes" id="UP000663877">
    <property type="component" value="Unassembled WGS sequence"/>
</dbReference>
<organism evidence="3 6">
    <name type="scientific">Adineta steineri</name>
    <dbReference type="NCBI Taxonomy" id="433720"/>
    <lineage>
        <taxon>Eukaryota</taxon>
        <taxon>Metazoa</taxon>
        <taxon>Spiralia</taxon>
        <taxon>Gnathifera</taxon>
        <taxon>Rotifera</taxon>
        <taxon>Eurotatoria</taxon>
        <taxon>Bdelloidea</taxon>
        <taxon>Adinetida</taxon>
        <taxon>Adinetidae</taxon>
        <taxon>Adineta</taxon>
    </lineage>
</organism>
<evidence type="ECO:0000313" key="4">
    <source>
        <dbReference type="EMBL" id="CAF1647448.1"/>
    </source>
</evidence>
<keyword evidence="5" id="KW-1185">Reference proteome</keyword>
<accession>A0A815TQ83</accession>